<dbReference type="Proteomes" id="UP000196239">
    <property type="component" value="Chromosome 1"/>
</dbReference>
<feature type="transmembrane region" description="Helical" evidence="1">
    <location>
        <begin position="95"/>
        <end position="119"/>
    </location>
</feature>
<feature type="transmembrane region" description="Helical" evidence="1">
    <location>
        <begin position="131"/>
        <end position="149"/>
    </location>
</feature>
<dbReference type="AlphaFoldDB" id="A0A128A4A4"/>
<dbReference type="EMBL" id="LN890280">
    <property type="protein sequence ID" value="CUR52142.1"/>
    <property type="molecule type" value="Genomic_DNA"/>
</dbReference>
<keyword evidence="1" id="KW-0812">Transmembrane</keyword>
<sequence>MHKEAFQAVYLKKRYIILSVAIFLALFVLLSFVSEFIFLSPVFVFYVPQYAIVDFVLIVAISSLSGIVSSFSIYRIRITNNGIKKSGASFLGPAIGASAGACSCGSLGFSAISIFGTIGGTATAFLTNYETPLRLVSIAILCYTYYASVKDITVKCKISK</sequence>
<accession>A0A128A4A4</accession>
<keyword evidence="1" id="KW-1133">Transmembrane helix</keyword>
<evidence type="ECO:0000256" key="1">
    <source>
        <dbReference type="SAM" id="Phobius"/>
    </source>
</evidence>
<reference evidence="3" key="1">
    <citation type="submission" date="2015-10" db="EMBL/GenBank/DDBJ databases">
        <authorList>
            <person name="Lehtovirta-Morley L.E."/>
            <person name="Vieille C."/>
        </authorList>
    </citation>
    <scope>NUCLEOTIDE SEQUENCE [LARGE SCALE GENOMIC DNA]</scope>
</reference>
<dbReference type="KEGG" id="ndv:NDEV_1377"/>
<proteinExistence type="predicted"/>
<keyword evidence="3" id="KW-1185">Reference proteome</keyword>
<name>A0A128A4A4_9ARCH</name>
<organism evidence="2 3">
    <name type="scientific">Nitrosotalea devaniterrae</name>
    <dbReference type="NCBI Taxonomy" id="1078905"/>
    <lineage>
        <taxon>Archaea</taxon>
        <taxon>Nitrososphaerota</taxon>
        <taxon>Nitrososphaeria</taxon>
        <taxon>Nitrosotaleales</taxon>
        <taxon>Nitrosotaleaceae</taxon>
        <taxon>Nitrosotalea</taxon>
    </lineage>
</organism>
<feature type="transmembrane region" description="Helical" evidence="1">
    <location>
        <begin position="15"/>
        <end position="38"/>
    </location>
</feature>
<evidence type="ECO:0000313" key="2">
    <source>
        <dbReference type="EMBL" id="CUR52142.1"/>
    </source>
</evidence>
<feature type="transmembrane region" description="Helical" evidence="1">
    <location>
        <begin position="50"/>
        <end position="74"/>
    </location>
</feature>
<protein>
    <submittedName>
        <fullName evidence="2">Uncharacterized protein</fullName>
    </submittedName>
</protein>
<keyword evidence="1" id="KW-0472">Membrane</keyword>
<evidence type="ECO:0000313" key="3">
    <source>
        <dbReference type="Proteomes" id="UP000196239"/>
    </source>
</evidence>
<gene>
    <name evidence="2" type="ORF">NDEV_1377</name>
</gene>